<comment type="caution">
    <text evidence="1">The sequence shown here is derived from an EMBL/GenBank/DDBJ whole genome shotgun (WGS) entry which is preliminary data.</text>
</comment>
<name>A0A3L6S6F8_PANMI</name>
<gene>
    <name evidence="1" type="ORF">C2845_PM02G16410</name>
</gene>
<protein>
    <submittedName>
        <fullName evidence="1">Uncharacterized protein</fullName>
    </submittedName>
</protein>
<proteinExistence type="predicted"/>
<sequence>MASFNFTSVVLDEGTIFTFGSWVCVANGSGGFNNHLANPKNRRHLLRHPAVGDGTLQRINPREPKAFDHDFGDFIGKPKTPRPSTIRSEVFLPKTLCIGRGLRSPTATRRRRSYGTSRGYRLRQPFGFGYSCNTYNRQPPESGKRINSDQIGEQQLVEVVDELIEHDAIFLFLTKTENLHVVVLVQNHDGGFDVEWNSWLFHDPGGRVDEQLVRARYLIVSSGELLMVVRIKPHPTWTSAFKVFA</sequence>
<dbReference type="EMBL" id="PQIB02000005">
    <property type="protein sequence ID" value="RLN16537.1"/>
    <property type="molecule type" value="Genomic_DNA"/>
</dbReference>
<dbReference type="Proteomes" id="UP000275267">
    <property type="component" value="Unassembled WGS sequence"/>
</dbReference>
<reference evidence="2" key="1">
    <citation type="journal article" date="2019" name="Nat. Commun.">
        <title>The genome of broomcorn millet.</title>
        <authorList>
            <person name="Zou C."/>
            <person name="Miki D."/>
            <person name="Li D."/>
            <person name="Tang Q."/>
            <person name="Xiao L."/>
            <person name="Rajput S."/>
            <person name="Deng P."/>
            <person name="Jia W."/>
            <person name="Huang R."/>
            <person name="Zhang M."/>
            <person name="Sun Y."/>
            <person name="Hu J."/>
            <person name="Fu X."/>
            <person name="Schnable P.S."/>
            <person name="Li F."/>
            <person name="Zhang H."/>
            <person name="Feng B."/>
            <person name="Zhu X."/>
            <person name="Liu R."/>
            <person name="Schnable J.C."/>
            <person name="Zhu J.-K."/>
            <person name="Zhang H."/>
        </authorList>
    </citation>
    <scope>NUCLEOTIDE SEQUENCE [LARGE SCALE GENOMIC DNA]</scope>
</reference>
<evidence type="ECO:0000313" key="2">
    <source>
        <dbReference type="Proteomes" id="UP000275267"/>
    </source>
</evidence>
<evidence type="ECO:0000313" key="1">
    <source>
        <dbReference type="EMBL" id="RLN16537.1"/>
    </source>
</evidence>
<accession>A0A3L6S6F8</accession>
<organism evidence="1 2">
    <name type="scientific">Panicum miliaceum</name>
    <name type="common">Proso millet</name>
    <name type="synonym">Broomcorn millet</name>
    <dbReference type="NCBI Taxonomy" id="4540"/>
    <lineage>
        <taxon>Eukaryota</taxon>
        <taxon>Viridiplantae</taxon>
        <taxon>Streptophyta</taxon>
        <taxon>Embryophyta</taxon>
        <taxon>Tracheophyta</taxon>
        <taxon>Spermatophyta</taxon>
        <taxon>Magnoliopsida</taxon>
        <taxon>Liliopsida</taxon>
        <taxon>Poales</taxon>
        <taxon>Poaceae</taxon>
        <taxon>PACMAD clade</taxon>
        <taxon>Panicoideae</taxon>
        <taxon>Panicodae</taxon>
        <taxon>Paniceae</taxon>
        <taxon>Panicinae</taxon>
        <taxon>Panicum</taxon>
        <taxon>Panicum sect. Panicum</taxon>
    </lineage>
</organism>
<keyword evidence="2" id="KW-1185">Reference proteome</keyword>
<dbReference type="AlphaFoldDB" id="A0A3L6S6F8"/>